<evidence type="ECO:0000256" key="1">
    <source>
        <dbReference type="ARBA" id="ARBA00004448"/>
    </source>
</evidence>
<feature type="repeat" description="Solcar" evidence="10">
    <location>
        <begin position="119"/>
        <end position="205"/>
    </location>
</feature>
<accession>A0A9N9Q5I4</accession>
<dbReference type="AlphaFoldDB" id="A0A9N9Q5I4"/>
<evidence type="ECO:0000256" key="2">
    <source>
        <dbReference type="ARBA" id="ARBA00006375"/>
    </source>
</evidence>
<dbReference type="Gene3D" id="1.50.40.10">
    <property type="entry name" value="Mitochondrial carrier domain"/>
    <property type="match status" value="2"/>
</dbReference>
<dbReference type="GO" id="GO:0015093">
    <property type="term" value="F:ferrous iron transmembrane transporter activity"/>
    <property type="evidence" value="ECO:0007669"/>
    <property type="project" value="TreeGrafter"/>
</dbReference>
<dbReference type="FunFam" id="1.50.40.10:FF:000029">
    <property type="entry name" value="Solute carrier family 25 member 28"/>
    <property type="match status" value="1"/>
</dbReference>
<dbReference type="SUPFAM" id="SSF103506">
    <property type="entry name" value="Mitochondrial carrier"/>
    <property type="match status" value="1"/>
</dbReference>
<evidence type="ECO:0008006" key="14">
    <source>
        <dbReference type="Google" id="ProtNLM"/>
    </source>
</evidence>
<dbReference type="OrthoDB" id="43906at2759"/>
<feature type="repeat" description="Solcar" evidence="10">
    <location>
        <begin position="212"/>
        <end position="303"/>
    </location>
</feature>
<sequence>MAQANAEPVQEEYDYEGLDDTYSVGQKLAAGAIAGIVEHTCMYPMDNVKTRMQVLHKTPSAVYNGVISSLARIQTVEGTRALWRGMSSVVIGAGPAHAVYFTTMEAVKEAMGANNTKEHQDLASVVSGAAACVTSEVIMTPFDVIKQRMQIHNSRALYKSAIDCVRHVYAAEGWKAFYVSYPTTIMVAVPFTSIQFFVYERFKKTMNPSGEYKPGIHAMGGFLAGGTAAAMTNPLDVVKTMLQTRGAGADTELRNVSKFVEGVKLVYKKEGFRGYAKGMQARALTAMPSMGVCWMSYEFCKSWFIQSNQV</sequence>
<keyword evidence="3 11" id="KW-0813">Transport</keyword>
<keyword evidence="8" id="KW-0496">Mitochondrion</keyword>
<keyword evidence="7" id="KW-1133">Transmembrane helix</keyword>
<protein>
    <recommendedName>
        <fullName evidence="14">Mitochondrial carrier</fullName>
    </recommendedName>
</protein>
<dbReference type="GO" id="GO:0005743">
    <property type="term" value="C:mitochondrial inner membrane"/>
    <property type="evidence" value="ECO:0007669"/>
    <property type="project" value="UniProtKB-SubCell"/>
</dbReference>
<evidence type="ECO:0000256" key="3">
    <source>
        <dbReference type="ARBA" id="ARBA00022448"/>
    </source>
</evidence>
<dbReference type="PANTHER" id="PTHR45758">
    <property type="entry name" value="MITOFERRIN-1-RELATED"/>
    <property type="match status" value="1"/>
</dbReference>
<evidence type="ECO:0000256" key="9">
    <source>
        <dbReference type="ARBA" id="ARBA00023136"/>
    </source>
</evidence>
<dbReference type="PROSITE" id="PS50920">
    <property type="entry name" value="SOLCAR"/>
    <property type="match status" value="3"/>
</dbReference>
<evidence type="ECO:0000256" key="8">
    <source>
        <dbReference type="ARBA" id="ARBA00023128"/>
    </source>
</evidence>
<dbReference type="PANTHER" id="PTHR45758:SF4">
    <property type="entry name" value="MITOFERRIN-1"/>
    <property type="match status" value="1"/>
</dbReference>
<evidence type="ECO:0000256" key="4">
    <source>
        <dbReference type="ARBA" id="ARBA00022692"/>
    </source>
</evidence>
<evidence type="ECO:0000256" key="7">
    <source>
        <dbReference type="ARBA" id="ARBA00022989"/>
    </source>
</evidence>
<dbReference type="GO" id="GO:0048250">
    <property type="term" value="P:iron import into the mitochondrion"/>
    <property type="evidence" value="ECO:0007669"/>
    <property type="project" value="TreeGrafter"/>
</dbReference>
<keyword evidence="9 10" id="KW-0472">Membrane</keyword>
<organism evidence="12 13">
    <name type="scientific">Hymenoscyphus albidus</name>
    <dbReference type="NCBI Taxonomy" id="595503"/>
    <lineage>
        <taxon>Eukaryota</taxon>
        <taxon>Fungi</taxon>
        <taxon>Dikarya</taxon>
        <taxon>Ascomycota</taxon>
        <taxon>Pezizomycotina</taxon>
        <taxon>Leotiomycetes</taxon>
        <taxon>Helotiales</taxon>
        <taxon>Helotiaceae</taxon>
        <taxon>Hymenoscyphus</taxon>
    </lineage>
</organism>
<reference evidence="12" key="1">
    <citation type="submission" date="2021-07" db="EMBL/GenBank/DDBJ databases">
        <authorList>
            <person name="Durling M."/>
        </authorList>
    </citation>
    <scope>NUCLEOTIDE SEQUENCE</scope>
</reference>
<dbReference type="InterPro" id="IPR018108">
    <property type="entry name" value="MCP_transmembrane"/>
</dbReference>
<evidence type="ECO:0000256" key="6">
    <source>
        <dbReference type="ARBA" id="ARBA00022792"/>
    </source>
</evidence>
<evidence type="ECO:0000313" key="13">
    <source>
        <dbReference type="Proteomes" id="UP000701801"/>
    </source>
</evidence>
<dbReference type="Pfam" id="PF00153">
    <property type="entry name" value="Mito_carr"/>
    <property type="match status" value="3"/>
</dbReference>
<keyword evidence="13" id="KW-1185">Reference proteome</keyword>
<name>A0A9N9Q5I4_9HELO</name>
<gene>
    <name evidence="12" type="ORF">HYALB_00006532</name>
</gene>
<dbReference type="EMBL" id="CAJVRM010000155">
    <property type="protein sequence ID" value="CAG8975914.1"/>
    <property type="molecule type" value="Genomic_DNA"/>
</dbReference>
<dbReference type="InterPro" id="IPR023395">
    <property type="entry name" value="MCP_dom_sf"/>
</dbReference>
<proteinExistence type="inferred from homology"/>
<keyword evidence="4 10" id="KW-0812">Transmembrane</keyword>
<comment type="subcellular location">
    <subcellularLocation>
        <location evidence="1">Mitochondrion inner membrane</location>
        <topology evidence="1">Multi-pass membrane protein</topology>
    </subcellularLocation>
</comment>
<feature type="repeat" description="Solcar" evidence="10">
    <location>
        <begin position="22"/>
        <end position="110"/>
    </location>
</feature>
<evidence type="ECO:0000256" key="5">
    <source>
        <dbReference type="ARBA" id="ARBA00022737"/>
    </source>
</evidence>
<dbReference type="Proteomes" id="UP000701801">
    <property type="component" value="Unassembled WGS sequence"/>
</dbReference>
<keyword evidence="5" id="KW-0677">Repeat</keyword>
<keyword evidence="6" id="KW-0999">Mitochondrion inner membrane</keyword>
<evidence type="ECO:0000256" key="10">
    <source>
        <dbReference type="PROSITE-ProRule" id="PRU00282"/>
    </source>
</evidence>
<evidence type="ECO:0000256" key="11">
    <source>
        <dbReference type="RuleBase" id="RU000488"/>
    </source>
</evidence>
<comment type="similarity">
    <text evidence="2 11">Belongs to the mitochondrial carrier (TC 2.A.29) family.</text>
</comment>
<dbReference type="PRINTS" id="PR00926">
    <property type="entry name" value="MITOCARRIER"/>
</dbReference>
<evidence type="ECO:0000313" key="12">
    <source>
        <dbReference type="EMBL" id="CAG8975914.1"/>
    </source>
</evidence>
<dbReference type="InterPro" id="IPR002067">
    <property type="entry name" value="MCP"/>
</dbReference>
<comment type="caution">
    <text evidence="12">The sequence shown here is derived from an EMBL/GenBank/DDBJ whole genome shotgun (WGS) entry which is preliminary data.</text>
</comment>